<dbReference type="EMBL" id="NOXV01000234">
    <property type="protein sequence ID" value="OYQ38137.1"/>
    <property type="molecule type" value="Genomic_DNA"/>
</dbReference>
<feature type="region of interest" description="Disordered" evidence="1">
    <location>
        <begin position="1"/>
        <end position="23"/>
    </location>
</feature>
<dbReference type="Proteomes" id="UP000216605">
    <property type="component" value="Unassembled WGS sequence"/>
</dbReference>
<keyword evidence="3" id="KW-1185">Reference proteome</keyword>
<name>A0A255Z9A9_9FLAO</name>
<accession>A0A255Z9A9</accession>
<evidence type="ECO:0000256" key="1">
    <source>
        <dbReference type="SAM" id="MobiDB-lite"/>
    </source>
</evidence>
<reference evidence="2 3" key="1">
    <citation type="submission" date="2017-07" db="EMBL/GenBank/DDBJ databases">
        <title>Flavobacterium cyanobacteriorum sp. nov., isolated from cyanobacterial aggregates in a eutrophic lake.</title>
        <authorList>
            <person name="Cai H."/>
        </authorList>
    </citation>
    <scope>NUCLEOTIDE SEQUENCE [LARGE SCALE GENOMIC DNA]</scope>
    <source>
        <strain evidence="2 3">TH021</strain>
    </source>
</reference>
<protein>
    <submittedName>
        <fullName evidence="2">Uncharacterized protein</fullName>
    </submittedName>
</protein>
<sequence length="79" mass="9392">MQTHGPALRCISPPQKQAAGRMPLQSGLKGRVWVRFGYFLYRSLRGMGFQEKLLYKKIKNLFFTLHGRQILKWFKLLFY</sequence>
<proteinExistence type="predicted"/>
<evidence type="ECO:0000313" key="3">
    <source>
        <dbReference type="Proteomes" id="UP000216605"/>
    </source>
</evidence>
<evidence type="ECO:0000313" key="2">
    <source>
        <dbReference type="EMBL" id="OYQ38137.1"/>
    </source>
</evidence>
<gene>
    <name evidence="2" type="ORF">CHU92_06470</name>
</gene>
<dbReference type="AlphaFoldDB" id="A0A255Z9A9"/>
<comment type="caution">
    <text evidence="2">The sequence shown here is derived from an EMBL/GenBank/DDBJ whole genome shotgun (WGS) entry which is preliminary data.</text>
</comment>
<organism evidence="2 3">
    <name type="scientific">Flavobacterium cyanobacteriorum</name>
    <dbReference type="NCBI Taxonomy" id="2022802"/>
    <lineage>
        <taxon>Bacteria</taxon>
        <taxon>Pseudomonadati</taxon>
        <taxon>Bacteroidota</taxon>
        <taxon>Flavobacteriia</taxon>
        <taxon>Flavobacteriales</taxon>
        <taxon>Flavobacteriaceae</taxon>
        <taxon>Flavobacterium</taxon>
    </lineage>
</organism>